<feature type="transmembrane region" description="Helical" evidence="9">
    <location>
        <begin position="91"/>
        <end position="114"/>
    </location>
</feature>
<evidence type="ECO:0000256" key="7">
    <source>
        <dbReference type="ARBA" id="ARBA00022989"/>
    </source>
</evidence>
<dbReference type="Gene3D" id="1.10.3720.10">
    <property type="entry name" value="MetI-like"/>
    <property type="match status" value="1"/>
</dbReference>
<dbReference type="OrthoDB" id="9805884at2"/>
<dbReference type="AlphaFoldDB" id="A0A1Q9AWF2"/>
<evidence type="ECO:0000256" key="4">
    <source>
        <dbReference type="ARBA" id="ARBA00022692"/>
    </source>
</evidence>
<evidence type="ECO:0000313" key="11">
    <source>
        <dbReference type="EMBL" id="OLP59748.1"/>
    </source>
</evidence>
<dbReference type="PANTHER" id="PTHR43386">
    <property type="entry name" value="OLIGOPEPTIDE TRANSPORT SYSTEM PERMEASE PROTEIN APPC"/>
    <property type="match status" value="1"/>
</dbReference>
<keyword evidence="7 9" id="KW-1133">Transmembrane helix</keyword>
<accession>A0A1Q9AWF2</accession>
<keyword evidence="8 9" id="KW-0472">Membrane</keyword>
<dbReference type="InterPro" id="IPR000515">
    <property type="entry name" value="MetI-like"/>
</dbReference>
<feature type="transmembrane region" description="Helical" evidence="9">
    <location>
        <begin position="26"/>
        <end position="53"/>
    </location>
</feature>
<dbReference type="GO" id="GO:0055085">
    <property type="term" value="P:transmembrane transport"/>
    <property type="evidence" value="ECO:0007669"/>
    <property type="project" value="InterPro"/>
</dbReference>
<evidence type="ECO:0000256" key="3">
    <source>
        <dbReference type="ARBA" id="ARBA00022475"/>
    </source>
</evidence>
<dbReference type="PROSITE" id="PS50928">
    <property type="entry name" value="ABC_TM1"/>
    <property type="match status" value="1"/>
</dbReference>
<keyword evidence="5" id="KW-0571">Peptide transport</keyword>
<evidence type="ECO:0000256" key="2">
    <source>
        <dbReference type="ARBA" id="ARBA00022448"/>
    </source>
</evidence>
<keyword evidence="12" id="KW-1185">Reference proteome</keyword>
<comment type="subcellular location">
    <subcellularLocation>
        <location evidence="1 9">Cell membrane</location>
        <topology evidence="1 9">Multi-pass membrane protein</topology>
    </subcellularLocation>
</comment>
<dbReference type="PANTHER" id="PTHR43386:SF1">
    <property type="entry name" value="D,D-DIPEPTIDE TRANSPORT SYSTEM PERMEASE PROTEIN DDPC-RELATED"/>
    <property type="match status" value="1"/>
</dbReference>
<evidence type="ECO:0000256" key="6">
    <source>
        <dbReference type="ARBA" id="ARBA00022927"/>
    </source>
</evidence>
<keyword evidence="4 9" id="KW-0812">Transmembrane</keyword>
<feature type="domain" description="ABC transmembrane type-1" evidence="10">
    <location>
        <begin position="87"/>
        <end position="276"/>
    </location>
</feature>
<comment type="similarity">
    <text evidence="9">Belongs to the binding-protein-dependent transport system permease family.</text>
</comment>
<keyword evidence="6" id="KW-0653">Protein transport</keyword>
<dbReference type="Proteomes" id="UP000186364">
    <property type="component" value="Unassembled WGS sequence"/>
</dbReference>
<dbReference type="GO" id="GO:0005886">
    <property type="term" value="C:plasma membrane"/>
    <property type="evidence" value="ECO:0007669"/>
    <property type="project" value="UniProtKB-SubCell"/>
</dbReference>
<dbReference type="EMBL" id="MKIP01000044">
    <property type="protein sequence ID" value="OLP59748.1"/>
    <property type="molecule type" value="Genomic_DNA"/>
</dbReference>
<gene>
    <name evidence="11" type="ORF">BJF93_21765</name>
</gene>
<evidence type="ECO:0000256" key="9">
    <source>
        <dbReference type="RuleBase" id="RU363032"/>
    </source>
</evidence>
<dbReference type="SUPFAM" id="SSF161098">
    <property type="entry name" value="MetI-like"/>
    <property type="match status" value="1"/>
</dbReference>
<evidence type="ECO:0000256" key="5">
    <source>
        <dbReference type="ARBA" id="ARBA00022856"/>
    </source>
</evidence>
<sequence length="288" mass="30559">MAETHQASARHEPSQKRGLSLLRQNLLIQSGALLLVLIFVGSIVVPILSPYAATDMVGMSLSPPSAETPFGTDLLGRDVMTRTFEATRSSMLVALGATFLSIAVGTIWGTVAGFRGGRTDAWLMRLLDVLQAFPPLLLAIALVAVLGSSTGNLILTMGGLFVPQFARVARASTMSLRQRQFVRAAEVLGVPAWRNVLTHILPNISTPLIIETTSTITASLLTESALSFLGMGIQPPTPTWGAMIAESTSVMTNAPWLVLAPGAAIMLVVLGFLLLGDGLRDKFDPKAK</sequence>
<keyword evidence="3" id="KW-1003">Cell membrane</keyword>
<dbReference type="GO" id="GO:0015031">
    <property type="term" value="P:protein transport"/>
    <property type="evidence" value="ECO:0007669"/>
    <property type="project" value="UniProtKB-KW"/>
</dbReference>
<feature type="transmembrane region" description="Helical" evidence="9">
    <location>
        <begin position="256"/>
        <end position="275"/>
    </location>
</feature>
<protein>
    <recommendedName>
        <fullName evidence="10">ABC transmembrane type-1 domain-containing protein</fullName>
    </recommendedName>
</protein>
<evidence type="ECO:0000313" key="12">
    <source>
        <dbReference type="Proteomes" id="UP000186364"/>
    </source>
</evidence>
<dbReference type="CDD" id="cd06261">
    <property type="entry name" value="TM_PBP2"/>
    <property type="match status" value="1"/>
</dbReference>
<name>A0A1Q9AWF2_9HYPH</name>
<reference evidence="11 12" key="1">
    <citation type="submission" date="2016-09" db="EMBL/GenBank/DDBJ databases">
        <title>Rhizobium sp. nov., a novel species isolated from the rice rhizosphere.</title>
        <authorList>
            <person name="Zhao J."/>
            <person name="Zhang X."/>
        </authorList>
    </citation>
    <scope>NUCLEOTIDE SEQUENCE [LARGE SCALE GENOMIC DNA]</scope>
    <source>
        <strain evidence="11 12">1.7048</strain>
    </source>
</reference>
<keyword evidence="2 9" id="KW-0813">Transport</keyword>
<proteinExistence type="inferred from homology"/>
<evidence type="ECO:0000256" key="8">
    <source>
        <dbReference type="ARBA" id="ARBA00023136"/>
    </source>
</evidence>
<evidence type="ECO:0000259" key="10">
    <source>
        <dbReference type="PROSITE" id="PS50928"/>
    </source>
</evidence>
<evidence type="ECO:0000256" key="1">
    <source>
        <dbReference type="ARBA" id="ARBA00004651"/>
    </source>
</evidence>
<dbReference type="GO" id="GO:0015833">
    <property type="term" value="P:peptide transport"/>
    <property type="evidence" value="ECO:0007669"/>
    <property type="project" value="UniProtKB-KW"/>
</dbReference>
<dbReference type="Pfam" id="PF00528">
    <property type="entry name" value="BPD_transp_1"/>
    <property type="match status" value="1"/>
</dbReference>
<dbReference type="InterPro" id="IPR035906">
    <property type="entry name" value="MetI-like_sf"/>
</dbReference>
<comment type="caution">
    <text evidence="11">The sequence shown here is derived from an EMBL/GenBank/DDBJ whole genome shotgun (WGS) entry which is preliminary data.</text>
</comment>
<dbReference type="InterPro" id="IPR050366">
    <property type="entry name" value="BP-dependent_transpt_permease"/>
</dbReference>
<organism evidence="11 12">
    <name type="scientific">Xaviernesmea oryzae</name>
    <dbReference type="NCBI Taxonomy" id="464029"/>
    <lineage>
        <taxon>Bacteria</taxon>
        <taxon>Pseudomonadati</taxon>
        <taxon>Pseudomonadota</taxon>
        <taxon>Alphaproteobacteria</taxon>
        <taxon>Hyphomicrobiales</taxon>
        <taxon>Rhizobiaceae</taxon>
        <taxon>Rhizobium/Agrobacterium group</taxon>
        <taxon>Xaviernesmea</taxon>
    </lineage>
</organism>
<feature type="transmembrane region" description="Helical" evidence="9">
    <location>
        <begin position="126"/>
        <end position="146"/>
    </location>
</feature>